<evidence type="ECO:0000256" key="3">
    <source>
        <dbReference type="ARBA" id="ARBA00023242"/>
    </source>
</evidence>
<evidence type="ECO:0000256" key="2">
    <source>
        <dbReference type="ARBA" id="ARBA00023163"/>
    </source>
</evidence>
<dbReference type="InterPro" id="IPR007219">
    <property type="entry name" value="XnlR_reg_dom"/>
</dbReference>
<gene>
    <name evidence="5" type="ORF">AK830_g2343</name>
</gene>
<sequence>MSITPDLPTGDHSRYHDLCDLLIDEWPHQRDLDAMLNLPANVPELLASATLELYPGSADRDAPSSSDILQRPASGSHPVLVAKKSLLLGLYLQDARRFSSPGTSGLTVNFRDTVMFRMIEISHNLVTGNDDLVGCLEGIECLMMESKYHNSAGNLRHAWLATRRAMAMAQTMNLHCGDEPTSLLKTVQSNILGRVNQTHVWFRLVSMDRYLSLMVGLPLGYIENSFAEQKALENCSPLERMQRLRCVAAGRILHRDQAGNHDLASAHEIDTLLHEASSLMPPRWWLPPSPGDKTESQETAHIMDVLIHHYLLVRLHLRYLLRFSVDRKYDYSKITAVNASREIVSWFLSFRTFSLTTAYCRGCDFIVFIASITLCIAHLEAHRQRQISNSRPGDSKSNNILSFLVHQRLSDRGMMERTLLMMQSMAREGTDKISSRIAGNLQCLLEVEADAAAGGTYNTNSAARNSLGGEEGVECGGIISDRGDVLRIYIPYSGTVKIERGDISEKASTLTQVSQPTSVVFPRDPFTSSNSDENQTSIHPTLITARTQFHSQSVNRDLQAPPSELLSVMSDVAQVDARNESAVTSQDAEIEQPSLPALDVDDTDWALRDLDLSFFNDLF</sequence>
<dbReference type="GO" id="GO:0003677">
    <property type="term" value="F:DNA binding"/>
    <property type="evidence" value="ECO:0007669"/>
    <property type="project" value="InterPro"/>
</dbReference>
<evidence type="ECO:0000256" key="1">
    <source>
        <dbReference type="ARBA" id="ARBA00023015"/>
    </source>
</evidence>
<dbReference type="GO" id="GO:0006351">
    <property type="term" value="P:DNA-templated transcription"/>
    <property type="evidence" value="ECO:0007669"/>
    <property type="project" value="InterPro"/>
</dbReference>
<keyword evidence="2" id="KW-0804">Transcription</keyword>
<dbReference type="OrthoDB" id="5392779at2759"/>
<proteinExistence type="predicted"/>
<dbReference type="SMART" id="SM00906">
    <property type="entry name" value="Fungal_trans"/>
    <property type="match status" value="1"/>
</dbReference>
<dbReference type="AlphaFoldDB" id="A0A0P7BUB5"/>
<dbReference type="PANTHER" id="PTHR47840:SF1">
    <property type="entry name" value="ZN(II)2CYS6 TRANSCRIPTION FACTOR (EUROFUNG)"/>
    <property type="match status" value="1"/>
</dbReference>
<evidence type="ECO:0000313" key="5">
    <source>
        <dbReference type="EMBL" id="KPM44167.1"/>
    </source>
</evidence>
<keyword evidence="3" id="KW-0539">Nucleus</keyword>
<dbReference type="EMBL" id="LKCW01000022">
    <property type="protein sequence ID" value="KPM44167.1"/>
    <property type="molecule type" value="Genomic_DNA"/>
</dbReference>
<organism evidence="5 6">
    <name type="scientific">Neonectria ditissima</name>
    <dbReference type="NCBI Taxonomy" id="78410"/>
    <lineage>
        <taxon>Eukaryota</taxon>
        <taxon>Fungi</taxon>
        <taxon>Dikarya</taxon>
        <taxon>Ascomycota</taxon>
        <taxon>Pezizomycotina</taxon>
        <taxon>Sordariomycetes</taxon>
        <taxon>Hypocreomycetidae</taxon>
        <taxon>Hypocreales</taxon>
        <taxon>Nectriaceae</taxon>
        <taxon>Neonectria</taxon>
    </lineage>
</organism>
<keyword evidence="6" id="KW-1185">Reference proteome</keyword>
<reference evidence="5 6" key="1">
    <citation type="submission" date="2015-09" db="EMBL/GenBank/DDBJ databases">
        <title>Draft genome of a European isolate of the apple canker pathogen Neonectria ditissima.</title>
        <authorList>
            <person name="Gomez-Cortecero A."/>
            <person name="Harrison R.J."/>
            <person name="Armitage A.D."/>
        </authorList>
    </citation>
    <scope>NUCLEOTIDE SEQUENCE [LARGE SCALE GENOMIC DNA]</scope>
    <source>
        <strain evidence="5 6">R09/05</strain>
    </source>
</reference>
<evidence type="ECO:0000313" key="6">
    <source>
        <dbReference type="Proteomes" id="UP000050424"/>
    </source>
</evidence>
<comment type="caution">
    <text evidence="5">The sequence shown here is derived from an EMBL/GenBank/DDBJ whole genome shotgun (WGS) entry which is preliminary data.</text>
</comment>
<keyword evidence="1" id="KW-0805">Transcription regulation</keyword>
<accession>A0A0P7BUB5</accession>
<dbReference type="STRING" id="78410.A0A0P7BUB5"/>
<dbReference type="GO" id="GO:0008270">
    <property type="term" value="F:zinc ion binding"/>
    <property type="evidence" value="ECO:0007669"/>
    <property type="project" value="InterPro"/>
</dbReference>
<feature type="domain" description="Xylanolytic transcriptional activator regulatory" evidence="4">
    <location>
        <begin position="158"/>
        <end position="239"/>
    </location>
</feature>
<evidence type="ECO:0000259" key="4">
    <source>
        <dbReference type="SMART" id="SM00906"/>
    </source>
</evidence>
<dbReference type="Proteomes" id="UP000050424">
    <property type="component" value="Unassembled WGS sequence"/>
</dbReference>
<protein>
    <recommendedName>
        <fullName evidence="4">Xylanolytic transcriptional activator regulatory domain-containing protein</fullName>
    </recommendedName>
</protein>
<dbReference type="PANTHER" id="PTHR47840">
    <property type="entry name" value="ZN(II)2CYS6 TRANSCRIPTION FACTOR (EUROFUNG)-RELATED"/>
    <property type="match status" value="1"/>
</dbReference>
<dbReference type="CDD" id="cd12148">
    <property type="entry name" value="fungal_TF_MHR"/>
    <property type="match status" value="1"/>
</dbReference>
<name>A0A0P7BUB5_9HYPO</name>